<dbReference type="InterPro" id="IPR002020">
    <property type="entry name" value="Citrate_synthase"/>
</dbReference>
<dbReference type="GO" id="GO:0006085">
    <property type="term" value="P:acetyl-CoA biosynthetic process"/>
    <property type="evidence" value="ECO:0007669"/>
    <property type="project" value="TreeGrafter"/>
</dbReference>
<dbReference type="Gene3D" id="3.40.50.261">
    <property type="entry name" value="Succinyl-CoA synthetase domains"/>
    <property type="match status" value="1"/>
</dbReference>
<dbReference type="Gene3D" id="1.10.580.10">
    <property type="entry name" value="Citrate Synthase, domain 1"/>
    <property type="match status" value="1"/>
</dbReference>
<keyword evidence="10" id="KW-0443">Lipid metabolism</keyword>
<gene>
    <name evidence="13" type="primary">acly</name>
</gene>
<evidence type="ECO:0000256" key="4">
    <source>
        <dbReference type="ARBA" id="ARBA00022516"/>
    </source>
</evidence>
<keyword evidence="5" id="KW-0808">Transferase</keyword>
<dbReference type="GO" id="GO:0005829">
    <property type="term" value="C:cytosol"/>
    <property type="evidence" value="ECO:0007669"/>
    <property type="project" value="TreeGrafter"/>
</dbReference>
<organism evidence="13">
    <name type="scientific">Cyanophora paradoxa</name>
    <dbReference type="NCBI Taxonomy" id="2762"/>
    <lineage>
        <taxon>Eukaryota</taxon>
        <taxon>Glaucocystophyceae</taxon>
        <taxon>Cyanophorales</taxon>
        <taxon>Cyanophoraceae</taxon>
        <taxon>Cyanophora</taxon>
    </lineage>
</organism>
<name>Q9XGL5_CYAPA</name>
<keyword evidence="3" id="KW-0963">Cytoplasm</keyword>
<evidence type="ECO:0000256" key="2">
    <source>
        <dbReference type="ARBA" id="ARBA00012639"/>
    </source>
</evidence>
<accession>Q9XGL5</accession>
<keyword evidence="9" id="KW-0460">Magnesium</keyword>
<feature type="region of interest" description="Disordered" evidence="11">
    <location>
        <begin position="621"/>
        <end position="641"/>
    </location>
</feature>
<dbReference type="PROSITE" id="PS01217">
    <property type="entry name" value="SUCCINYL_COA_LIG_3"/>
    <property type="match status" value="1"/>
</dbReference>
<feature type="compositionally biased region" description="Basic and acidic residues" evidence="11">
    <location>
        <begin position="621"/>
        <end position="635"/>
    </location>
</feature>
<dbReference type="GO" id="GO:0003878">
    <property type="term" value="F:ATP citrate synthase activity"/>
    <property type="evidence" value="ECO:0007669"/>
    <property type="project" value="UniProtKB-EC"/>
</dbReference>
<evidence type="ECO:0000256" key="1">
    <source>
        <dbReference type="ARBA" id="ARBA00004496"/>
    </source>
</evidence>
<dbReference type="InterPro" id="IPR016142">
    <property type="entry name" value="Citrate_synth-like_lrg_a-sub"/>
</dbReference>
<dbReference type="SUPFAM" id="SSF48256">
    <property type="entry name" value="Citrate synthase"/>
    <property type="match status" value="1"/>
</dbReference>
<dbReference type="SUPFAM" id="SSF51735">
    <property type="entry name" value="NAD(P)-binding Rossmann-fold domains"/>
    <property type="match status" value="1"/>
</dbReference>
<dbReference type="CDD" id="cd06100">
    <property type="entry name" value="CCL_ACL-C"/>
    <property type="match status" value="1"/>
</dbReference>
<dbReference type="BRENDA" id="2.3.3.8">
    <property type="organism ID" value="1772"/>
</dbReference>
<dbReference type="EC" id="2.3.3.8" evidence="2"/>
<dbReference type="InterPro" id="IPR016143">
    <property type="entry name" value="Citrate_synth-like_sm_a-sub"/>
</dbReference>
<dbReference type="GO" id="GO:0046872">
    <property type="term" value="F:metal ion binding"/>
    <property type="evidence" value="ECO:0007669"/>
    <property type="project" value="UniProtKB-KW"/>
</dbReference>
<evidence type="ECO:0000256" key="10">
    <source>
        <dbReference type="ARBA" id="ARBA00023098"/>
    </source>
</evidence>
<dbReference type="PANTHER" id="PTHR23118:SF42">
    <property type="entry name" value="ATP-CITRATE SYNTHASE"/>
    <property type="match status" value="1"/>
</dbReference>
<dbReference type="GO" id="GO:0005524">
    <property type="term" value="F:ATP binding"/>
    <property type="evidence" value="ECO:0007669"/>
    <property type="project" value="UniProtKB-KW"/>
</dbReference>
<keyword evidence="8" id="KW-0067">ATP-binding</keyword>
<dbReference type="PROSITE" id="PS00399">
    <property type="entry name" value="SUCCINYL_COA_LIG_2"/>
    <property type="match status" value="1"/>
</dbReference>
<dbReference type="PANTHER" id="PTHR23118">
    <property type="entry name" value="ATP-CITRATE SYNTHASE"/>
    <property type="match status" value="1"/>
</dbReference>
<evidence type="ECO:0000256" key="7">
    <source>
        <dbReference type="ARBA" id="ARBA00022741"/>
    </source>
</evidence>
<dbReference type="InterPro" id="IPR017440">
    <property type="entry name" value="Cit_synth/succinyl-CoA_lig_AS"/>
</dbReference>
<dbReference type="Pfam" id="PF00549">
    <property type="entry name" value="Ligase_CoA"/>
    <property type="match status" value="1"/>
</dbReference>
<dbReference type="EMBL" id="AJ243483">
    <property type="protein sequence ID" value="CAB46077.1"/>
    <property type="molecule type" value="mRNA"/>
</dbReference>
<keyword evidence="13" id="KW-0456">Lyase</keyword>
<dbReference type="InterPro" id="IPR016102">
    <property type="entry name" value="Succinyl-CoA_synth-like"/>
</dbReference>
<sequence length="641" mass="69601">MASPQMAQLFSRSTQALIFNYKPNPVQRMLDFDFLARRETPSVAGLINVGSKGGFEKVFFGTKEIAVPVYASTQDAVRAHPNADVFINFASFRSAYQSSLEALEIPSIRVVVIIAEGVPEADVKKLIAVSKKKGKILIGPATVGGVQAGAFKIGDTAGTVDNIISCKLHRPGSVGFVSKSGGLSNECYNILSRTTDGLFEGIAVRGDAFPGTTLADHVIRFQHIPQVKMIVVLGELGGTDEYEIVEAMKKGVITKPICAWVSGTCAKVFPSEVQFGHAGAKSGGMAESAEAKNQALRDAGAHVPTSFEELPDTIGKVYKDLVNSGKHVPVQDIPAPEMPMDIKKAMKAGKIRASTNIICTISDDRGEEPTYAGIPMSEMIEQEYSVGDVLALLWFKRQLPKYATRFLEMCLIICADHGPCVSGAHNAIIAARAGKDLVSCVASGLLTIGPRFGGAIDDAARDFKAACDAGMAADEFVESMKKLGKRIAGIGHRIKTAENPDKRVQLLSEYADRHFPTTKYLNFAKSVEAYTLTKSNNLILNVDGCIGALFCDFLVSSQCFTDEEIQEVLDIGTMNGLFVQARTIGLIGHALDQKRLKQPLYRHPWDDILYAEEYLTREQKEEARMSGNKSQKDFVEMQLRS</sequence>
<evidence type="ECO:0000256" key="3">
    <source>
        <dbReference type="ARBA" id="ARBA00022490"/>
    </source>
</evidence>
<dbReference type="AlphaFoldDB" id="Q9XGL5"/>
<keyword evidence="6" id="KW-0479">Metal-binding</keyword>
<evidence type="ECO:0000256" key="8">
    <source>
        <dbReference type="ARBA" id="ARBA00022840"/>
    </source>
</evidence>
<reference evidence="13" key="2">
    <citation type="submission" date="1999-06" db="EMBL/GenBank/DDBJ databases">
        <authorList>
            <person name="Jakowitsch J."/>
        </authorList>
    </citation>
    <scope>NUCLEOTIDE SEQUENCE</scope>
    <source>
        <strain evidence="13">Pringsheim</strain>
    </source>
</reference>
<feature type="domain" description="ATP-citrate synthase/succinyl-CoA ligase C-terminal" evidence="12">
    <location>
        <begin position="177"/>
        <end position="301"/>
    </location>
</feature>
<evidence type="ECO:0000313" key="13">
    <source>
        <dbReference type="EMBL" id="CAB46077.1"/>
    </source>
</evidence>
<evidence type="ECO:0000256" key="9">
    <source>
        <dbReference type="ARBA" id="ARBA00022842"/>
    </source>
</evidence>
<keyword evidence="7" id="KW-0547">Nucleotide-binding</keyword>
<dbReference type="Gene3D" id="3.40.50.720">
    <property type="entry name" value="NAD(P)-binding Rossmann-like Domain"/>
    <property type="match status" value="1"/>
</dbReference>
<protein>
    <recommendedName>
        <fullName evidence="2">ATP citrate synthase</fullName>
        <ecNumber evidence="2">2.3.3.8</ecNumber>
    </recommendedName>
</protein>
<comment type="subcellular location">
    <subcellularLocation>
        <location evidence="1">Cytoplasm</location>
    </subcellularLocation>
</comment>
<dbReference type="GO" id="GO:0016829">
    <property type="term" value="F:lyase activity"/>
    <property type="evidence" value="ECO:0007669"/>
    <property type="project" value="UniProtKB-KW"/>
</dbReference>
<evidence type="ECO:0000256" key="6">
    <source>
        <dbReference type="ARBA" id="ARBA00022723"/>
    </source>
</evidence>
<evidence type="ECO:0000256" key="5">
    <source>
        <dbReference type="ARBA" id="ARBA00022679"/>
    </source>
</evidence>
<dbReference type="GO" id="GO:0006633">
    <property type="term" value="P:fatty acid biosynthetic process"/>
    <property type="evidence" value="ECO:0007669"/>
    <property type="project" value="TreeGrafter"/>
</dbReference>
<dbReference type="InterPro" id="IPR036291">
    <property type="entry name" value="NAD(P)-bd_dom_sf"/>
</dbReference>
<keyword evidence="4" id="KW-0444">Lipid biosynthesis</keyword>
<dbReference type="Gene3D" id="1.10.230.10">
    <property type="entry name" value="Cytochrome P450-Terp, domain 2"/>
    <property type="match status" value="1"/>
</dbReference>
<dbReference type="FunFam" id="3.40.50.261:FF:000003">
    <property type="entry name" value="ATP-citrate synthase subunit"/>
    <property type="match status" value="1"/>
</dbReference>
<dbReference type="InterPro" id="IPR005811">
    <property type="entry name" value="SUCC_ACL_C"/>
</dbReference>
<evidence type="ECO:0000259" key="12">
    <source>
        <dbReference type="Pfam" id="PF00549"/>
    </source>
</evidence>
<evidence type="ECO:0000256" key="11">
    <source>
        <dbReference type="SAM" id="MobiDB-lite"/>
    </source>
</evidence>
<proteinExistence type="evidence at transcript level"/>
<dbReference type="Pfam" id="PF00285">
    <property type="entry name" value="Citrate_synt"/>
    <property type="match status" value="1"/>
</dbReference>
<reference evidence="13" key="1">
    <citation type="thesis" date="1994" institute="University of Vienna">
        <authorList>
            <person name="Jakowitsch J."/>
        </authorList>
    </citation>
    <scope>NUCLEOTIDE SEQUENCE</scope>
    <source>
        <strain evidence="13">Pringsheim</strain>
    </source>
</reference>
<dbReference type="InterPro" id="IPR017866">
    <property type="entry name" value="Succ-CoA_synthase_bsu_CS"/>
</dbReference>
<dbReference type="InterPro" id="IPR036969">
    <property type="entry name" value="Citrate_synthase_sf"/>
</dbReference>
<dbReference type="PRINTS" id="PR01798">
    <property type="entry name" value="SCOASYNTHASE"/>
</dbReference>